<sequence>MGMSDTVERRPGLLPDVVLAQMAAGQTALESRGSEVDYLQQNFELPGAATPCRCIRATGSEVGRVRGHSQAPGMQVWAALTWGAAQDAGEVSAHGE</sequence>
<dbReference type="Proteomes" id="UP000645517">
    <property type="component" value="Unassembled WGS sequence"/>
</dbReference>
<gene>
    <name evidence="1" type="ORF">GCM10010842_34770</name>
</gene>
<keyword evidence="2" id="KW-1185">Reference proteome</keyword>
<evidence type="ECO:0000313" key="1">
    <source>
        <dbReference type="EMBL" id="GGN45331.1"/>
    </source>
</evidence>
<reference evidence="2" key="1">
    <citation type="journal article" date="2019" name="Int. J. Syst. Evol. Microbiol.">
        <title>The Global Catalogue of Microorganisms (GCM) 10K type strain sequencing project: providing services to taxonomists for standard genome sequencing and annotation.</title>
        <authorList>
            <consortium name="The Broad Institute Genomics Platform"/>
            <consortium name="The Broad Institute Genome Sequencing Center for Infectious Disease"/>
            <person name="Wu L."/>
            <person name="Ma J."/>
        </authorList>
    </citation>
    <scope>NUCLEOTIDE SEQUENCE [LARGE SCALE GENOMIC DNA]</scope>
    <source>
        <strain evidence="2">JCM 16918</strain>
    </source>
</reference>
<name>A0ABQ2JF94_9DEIO</name>
<evidence type="ECO:0000313" key="2">
    <source>
        <dbReference type="Proteomes" id="UP000645517"/>
    </source>
</evidence>
<proteinExistence type="predicted"/>
<comment type="caution">
    <text evidence="1">The sequence shown here is derived from an EMBL/GenBank/DDBJ whole genome shotgun (WGS) entry which is preliminary data.</text>
</comment>
<protein>
    <submittedName>
        <fullName evidence="1">Uncharacterized protein</fullName>
    </submittedName>
</protein>
<accession>A0ABQ2JF94</accession>
<dbReference type="EMBL" id="BMOR01000026">
    <property type="protein sequence ID" value="GGN45331.1"/>
    <property type="molecule type" value="Genomic_DNA"/>
</dbReference>
<organism evidence="1 2">
    <name type="scientific">Deinococcus daejeonensis</name>
    <dbReference type="NCBI Taxonomy" id="1007098"/>
    <lineage>
        <taxon>Bacteria</taxon>
        <taxon>Thermotogati</taxon>
        <taxon>Deinococcota</taxon>
        <taxon>Deinococci</taxon>
        <taxon>Deinococcales</taxon>
        <taxon>Deinococcaceae</taxon>
        <taxon>Deinococcus</taxon>
    </lineage>
</organism>